<evidence type="ECO:0000256" key="4">
    <source>
        <dbReference type="ARBA" id="ARBA00022490"/>
    </source>
</evidence>
<accession>A0A803JSQ3</accession>
<feature type="compositionally biased region" description="Polar residues" evidence="8">
    <location>
        <begin position="1220"/>
        <end position="1229"/>
    </location>
</feature>
<keyword evidence="5" id="KW-0221">Differentiation</keyword>
<keyword evidence="6" id="KW-0744">Spermatogenesis</keyword>
<reference evidence="10" key="2">
    <citation type="submission" date="2021-03" db="UniProtKB">
        <authorList>
            <consortium name="Ensembl"/>
        </authorList>
    </citation>
    <scope>IDENTIFICATION</scope>
</reference>
<feature type="region of interest" description="Disordered" evidence="8">
    <location>
        <begin position="1203"/>
        <end position="1237"/>
    </location>
</feature>
<comment type="subcellular location">
    <subcellularLocation>
        <location evidence="2">Cytoplasm</location>
        <location evidence="2">Cytosol</location>
    </subcellularLocation>
</comment>
<feature type="region of interest" description="Disordered" evidence="8">
    <location>
        <begin position="959"/>
        <end position="989"/>
    </location>
</feature>
<evidence type="ECO:0000256" key="6">
    <source>
        <dbReference type="ARBA" id="ARBA00022871"/>
    </source>
</evidence>
<dbReference type="GeneTree" id="ENSGT00390000012495"/>
<gene>
    <name evidence="10" type="primary">topaz1</name>
</gene>
<evidence type="ECO:0000256" key="2">
    <source>
        <dbReference type="ARBA" id="ARBA00004514"/>
    </source>
</evidence>
<comment type="function">
    <text evidence="1">Important for normal spermatogenesis and male fertility. Specifically required for progression to the post-meiotic stages of spermatocyte development. Seems to be necessary for normal expression levels of a number of testis-expressed gene transcripts, although its role in this process is unclear.</text>
</comment>
<dbReference type="InterPro" id="IPR029435">
    <property type="entry name" value="TOPAZ1_dom"/>
</dbReference>
<dbReference type="InterPro" id="IPR038952">
    <property type="entry name" value="TOPAZ1"/>
</dbReference>
<proteinExistence type="predicted"/>
<dbReference type="GO" id="GO:0030154">
    <property type="term" value="P:cell differentiation"/>
    <property type="evidence" value="ECO:0007669"/>
    <property type="project" value="UniProtKB-KW"/>
</dbReference>
<dbReference type="GO" id="GO:0007283">
    <property type="term" value="P:spermatogenesis"/>
    <property type="evidence" value="ECO:0007669"/>
    <property type="project" value="UniProtKB-KW"/>
</dbReference>
<evidence type="ECO:0000313" key="10">
    <source>
        <dbReference type="Ensembl" id="ENSXETP00000111050"/>
    </source>
</evidence>
<evidence type="ECO:0000256" key="8">
    <source>
        <dbReference type="SAM" id="MobiDB-lite"/>
    </source>
</evidence>
<dbReference type="GO" id="GO:0005829">
    <property type="term" value="C:cytosol"/>
    <property type="evidence" value="ECO:0007669"/>
    <property type="project" value="UniProtKB-SubCell"/>
</dbReference>
<name>A0A803JSQ3_XENTR</name>
<protein>
    <recommendedName>
        <fullName evidence="3">Protein TOPAZ1</fullName>
    </recommendedName>
    <alternativeName>
        <fullName evidence="7">Testis- and ovary-specific PAZ domain-containing protein 1</fullName>
    </alternativeName>
</protein>
<evidence type="ECO:0000256" key="5">
    <source>
        <dbReference type="ARBA" id="ARBA00022782"/>
    </source>
</evidence>
<evidence type="ECO:0000259" key="9">
    <source>
        <dbReference type="Pfam" id="PF14669"/>
    </source>
</evidence>
<evidence type="ECO:0000256" key="3">
    <source>
        <dbReference type="ARBA" id="ARBA00016464"/>
    </source>
</evidence>
<dbReference type="Ensembl" id="ENSXETT00000115998">
    <property type="protein sequence ID" value="ENSXETP00000111050"/>
    <property type="gene ID" value="ENSXETG00000033940"/>
</dbReference>
<sequence>MSMLHSRKIKLVQPNRSESSSFAKICDEADTEKSSSVLISPALSLQYSSKAIDQDRSVKNLSGRNPKAISGVNEPCAIQQCGNIAVSTESDFIRMNDTRKARLALSDPVLASNDSGESINVSNLPSCQVKRRTRRKATDLRGAESIEKEKCGSLVVNQEAAIVNTDTTVPLDIENVYSPTHMLNQRGLLKKIGKRPTIKKEDVSSVGDRQRCLKLAGKQSGKKLQSEQSVVCGKGKTQECVQIIGKKRGRRAKTDQSSECGISEIQQRKKSRKKVKTDKSDVCCSGETLKYVNKIKRGRKLKTDHKVVSSKGETQECVKLTDMNQKPKTECFAVCGTEETQACVKPLGKKKGRILGNSVGKNKINAGCYSELDKMRTVYVRVQRLSLNKIPQSAGISTEHLRSVLLLKSEYRQECGEARTEERNDATDVTFLKKNLRSPRQQKCCGFPCVSEHKRKKESAQQKTLCSTHNCYFTVTDPAHTVNGITCMQNPLLETANNRKSKCSYGGSQSFLNPVVKLHNCSNMKRLIRCSNLRVSSSKTENTCPAATVKELDPQKQLPCSVNTVNSVISTDSTVGGNHSKELESIAHGLANRKIKRILKVKWDFGKKIRNSATCSTERTQEDSAISVKQKTGDLKYSGNPTVNTDSSDPCIGTLEKIIDEMNNNKSDSVNFNLKDALCDQSTSQNKKESYDCLPVQCRTTQLPFMVSECERKDRESLDIECSALIRMSANESVVDDYSDFSLTEENVNFVNNNNINEHTEECKTCSCQRTIPFTGKTIWKCSCARTCVWAFPRKRTSSLPSTDILGFDSELSFAPYSTNIKSLFQANEAEPLQSTTDDTDSDGICKKLKLDFISENDALILKDIDDDILSHPPTETFELPNTVIEKICNITENVYSLGEVEDMYKNLDGWPCSSTIIQNTINSLPLPLPNNDKSEHFTTSGTYSEIEPTVKTVEEMALSSSFENSDPSVCSRDSSTEPENSSETVLKSTQYESPIHDCLDKHKKNTNVEEVLSFFDCLHETTMDNACLAEENCTRQINNTGGPLDDSHLTLSHVESPKKSKLVEYKSNLDVIKAYEEDVLFLDVVPDDPELFGTPEDPYISPICNADNKENNKRNNLSALMCNLQEQESAHINESTNDASPEENVEERSTYFAKVITDLEVNDDPLIIHNTLEKNSEDFYDGGQFDFEAFRDLDTDKEIKYAEKNSSESGSSFEESLSKDTSPGSSHSNSRRWRRDPSHTYKPMHWMNDFRYSGKCMGLTDVITLDQKEQRNIDNLFYDFTPIQKTFLPIRYCKYFFNTFRGCIKPDCMYQHVPFQRDEKVCMEVIHKLVNENHTTLLKRAVWIFTAYYRMYMPGVHYDSNLLTKMLRALYVRQMWGDVFQLLETGANVKILPSSEMLIRLFENIGSTGLTAAVPSLVDVFCKLVEAGMMMKPEQINMLITTLNNLQATKNYISVILDIKTRIEMQLSEKNWLCNLDIAVAEVGHCKEKNDWKKLGTLYLNLRTGCENVTDLKKFSNCIVGALQKVPRNDKSEIPYCDFADTVYKDAQLSEIDKNILGRIGISIMYHYYRNKQSQKGKRVLRKLQEMQINFTVLKGLTGEESKATRCQVVNTAVEIFLNCEYLNGALGVLRESEWIINTQVWPCERMDVLKRHNLLCTIAQKTLNKNMFDVCLEVLQNLPGLQCSLTDVDVSQYSLLFNKLLSSCIENNTLGVSSTVIDFMIAKKIPLDFFLLRALITSLGRSCLWLRARELYKCAVLLGCYPPMEGNLYRKVLFIPSFLSEIEMLLSIEIFMVSNASSIQSPGGSHQTLQIILKRCEEERVPNKDYQRGKASYQDAVDRLIQASRLSTPRLFIKHLTVNNANEQVYILDYGSSLKWLHENMKWAGKVWLFQGKI</sequence>
<dbReference type="Bgee" id="ENSXETG00000033940">
    <property type="expression patterns" value="Expressed in skeletal muscle tissue and 10 other cell types or tissues"/>
</dbReference>
<reference evidence="10" key="1">
    <citation type="journal article" date="2010" name="Science">
        <title>The genome of the Western clawed frog Xenopus tropicalis.</title>
        <authorList>
            <person name="Hellsten U."/>
            <person name="Harland R.M."/>
            <person name="Gilchrist M.J."/>
            <person name="Hendrix D."/>
            <person name="Jurka J."/>
            <person name="Kapitonov V."/>
            <person name="Ovcharenko I."/>
            <person name="Putnam N.H."/>
            <person name="Shu S."/>
            <person name="Taher L."/>
            <person name="Blitz I.L."/>
            <person name="Blumberg B."/>
            <person name="Dichmann D.S."/>
            <person name="Dubchak I."/>
            <person name="Amaya E."/>
            <person name="Detter J.C."/>
            <person name="Fletcher R."/>
            <person name="Gerhard D.S."/>
            <person name="Goodstein D."/>
            <person name="Graves T."/>
            <person name="Grigoriev I.V."/>
            <person name="Grimwood J."/>
            <person name="Kawashima T."/>
            <person name="Lindquist E."/>
            <person name="Lucas S.M."/>
            <person name="Mead P.E."/>
            <person name="Mitros T."/>
            <person name="Ogino H."/>
            <person name="Ohta Y."/>
            <person name="Poliakov A.V."/>
            <person name="Pollet N."/>
            <person name="Robert J."/>
            <person name="Salamov A."/>
            <person name="Sater A.K."/>
            <person name="Schmutz J."/>
            <person name="Terry A."/>
            <person name="Vize P.D."/>
            <person name="Warren W.C."/>
            <person name="Wells D."/>
            <person name="Wills A."/>
            <person name="Wilson R.K."/>
            <person name="Zimmerman L.B."/>
            <person name="Zorn A.M."/>
            <person name="Grainger R."/>
            <person name="Grammer T."/>
            <person name="Khokha M.K."/>
            <person name="Richardson P.M."/>
            <person name="Rokhsar D.S."/>
        </authorList>
    </citation>
    <scope>NUCLEOTIDE SEQUENCE [LARGE SCALE GENOMIC DNA]</scope>
    <source>
        <strain evidence="10">Nigerian</strain>
    </source>
</reference>
<dbReference type="InParanoid" id="A0A803JSQ3"/>
<dbReference type="PANTHER" id="PTHR35671:SF1">
    <property type="entry name" value="PROTEIN TOPAZ1"/>
    <property type="match status" value="1"/>
</dbReference>
<feature type="domain" description="Protein TOPAZ1" evidence="9">
    <location>
        <begin position="1485"/>
        <end position="1659"/>
    </location>
</feature>
<dbReference type="PANTHER" id="PTHR35671">
    <property type="entry name" value="PROTEIN TOPAZ1"/>
    <property type="match status" value="1"/>
</dbReference>
<keyword evidence="4" id="KW-0963">Cytoplasm</keyword>
<dbReference type="FunCoup" id="A0A803JSQ3">
    <property type="interactions" value="55"/>
</dbReference>
<dbReference type="Pfam" id="PF14669">
    <property type="entry name" value="Asp_Glu_race_2"/>
    <property type="match status" value="1"/>
</dbReference>
<organism evidence="10">
    <name type="scientific">Xenopus tropicalis</name>
    <name type="common">Western clawed frog</name>
    <name type="synonym">Silurana tropicalis</name>
    <dbReference type="NCBI Taxonomy" id="8364"/>
    <lineage>
        <taxon>Eukaryota</taxon>
        <taxon>Metazoa</taxon>
        <taxon>Chordata</taxon>
        <taxon>Craniata</taxon>
        <taxon>Vertebrata</taxon>
        <taxon>Euteleostomi</taxon>
        <taxon>Amphibia</taxon>
        <taxon>Batrachia</taxon>
        <taxon>Anura</taxon>
        <taxon>Pipoidea</taxon>
        <taxon>Pipidae</taxon>
        <taxon>Xenopodinae</taxon>
        <taxon>Xenopus</taxon>
        <taxon>Silurana</taxon>
    </lineage>
</organism>
<evidence type="ECO:0000256" key="7">
    <source>
        <dbReference type="ARBA" id="ARBA00031943"/>
    </source>
</evidence>
<evidence type="ECO:0000256" key="1">
    <source>
        <dbReference type="ARBA" id="ARBA00002132"/>
    </source>
</evidence>